<gene>
    <name evidence="4" type="ORF">L202_06159</name>
</gene>
<feature type="compositionally biased region" description="Basic and acidic residues" evidence="2">
    <location>
        <begin position="57"/>
        <end position="71"/>
    </location>
</feature>
<proteinExistence type="predicted"/>
<name>A0A1E3HIP9_9TREE</name>
<feature type="region of interest" description="Disordered" evidence="2">
    <location>
        <begin position="1"/>
        <end position="71"/>
    </location>
</feature>
<dbReference type="PANTHER" id="PTHR37543:SF1">
    <property type="entry name" value="CCCH ZINC FINGER DNA BINDING PROTEIN (AFU_ORTHOLOGUE AFUA_5G12760)"/>
    <property type="match status" value="1"/>
</dbReference>
<comment type="caution">
    <text evidence="4">The sequence shown here is derived from an EMBL/GenBank/DDBJ whole genome shotgun (WGS) entry which is preliminary data.</text>
</comment>
<dbReference type="Proteomes" id="UP000094065">
    <property type="component" value="Unassembled WGS sequence"/>
</dbReference>
<evidence type="ECO:0000313" key="5">
    <source>
        <dbReference type="Proteomes" id="UP000094065"/>
    </source>
</evidence>
<feature type="region of interest" description="Disordered" evidence="2">
    <location>
        <begin position="129"/>
        <end position="153"/>
    </location>
</feature>
<feature type="region of interest" description="Disordered" evidence="2">
    <location>
        <begin position="485"/>
        <end position="596"/>
    </location>
</feature>
<protein>
    <recommendedName>
        <fullName evidence="3">C3H1-type domain-containing protein</fullName>
    </recommendedName>
</protein>
<keyword evidence="1" id="KW-0862">Zinc</keyword>
<feature type="zinc finger region" description="C3H1-type" evidence="1">
    <location>
        <begin position="683"/>
        <end position="706"/>
    </location>
</feature>
<organism evidence="4 5">
    <name type="scientific">Cryptococcus amylolentus CBS 6039</name>
    <dbReference type="NCBI Taxonomy" id="1295533"/>
    <lineage>
        <taxon>Eukaryota</taxon>
        <taxon>Fungi</taxon>
        <taxon>Dikarya</taxon>
        <taxon>Basidiomycota</taxon>
        <taxon>Agaricomycotina</taxon>
        <taxon>Tremellomycetes</taxon>
        <taxon>Tremellales</taxon>
        <taxon>Cryptococcaceae</taxon>
        <taxon>Cryptococcus</taxon>
    </lineage>
</organism>
<evidence type="ECO:0000259" key="3">
    <source>
        <dbReference type="PROSITE" id="PS50103"/>
    </source>
</evidence>
<keyword evidence="1" id="KW-0863">Zinc-finger</keyword>
<keyword evidence="5" id="KW-1185">Reference proteome</keyword>
<dbReference type="InterPro" id="IPR057654">
    <property type="entry name" value="Znf-CCCH_tandem"/>
</dbReference>
<dbReference type="EMBL" id="AWGJ01000009">
    <property type="protein sequence ID" value="ODN76237.1"/>
    <property type="molecule type" value="Genomic_DNA"/>
</dbReference>
<feature type="domain" description="C3H1-type" evidence="3">
    <location>
        <begin position="683"/>
        <end position="706"/>
    </location>
</feature>
<dbReference type="InterPro" id="IPR000571">
    <property type="entry name" value="Znf_CCCH"/>
</dbReference>
<dbReference type="GeneID" id="30157468"/>
<feature type="compositionally biased region" description="Polar residues" evidence="2">
    <location>
        <begin position="572"/>
        <end position="583"/>
    </location>
</feature>
<dbReference type="OrthoDB" id="2270193at2759"/>
<dbReference type="Pfam" id="PF25543">
    <property type="entry name" value="zf-CCCH_tandem"/>
    <property type="match status" value="1"/>
</dbReference>
<dbReference type="InterPro" id="IPR057683">
    <property type="entry name" value="DUF7923"/>
</dbReference>
<dbReference type="Pfam" id="PF25540">
    <property type="entry name" value="DUF7923"/>
    <property type="match status" value="2"/>
</dbReference>
<dbReference type="AlphaFoldDB" id="A0A1E3HIP9"/>
<evidence type="ECO:0000313" key="4">
    <source>
        <dbReference type="EMBL" id="ODN76237.1"/>
    </source>
</evidence>
<accession>A0A1E3HIP9</accession>
<dbReference type="PANTHER" id="PTHR37543">
    <property type="entry name" value="CCCH ZINC FINGER DNA BINDING PROTEIN (AFU_ORTHOLOGUE AFUA_5G12760)"/>
    <property type="match status" value="1"/>
</dbReference>
<evidence type="ECO:0000256" key="2">
    <source>
        <dbReference type="SAM" id="MobiDB-lite"/>
    </source>
</evidence>
<dbReference type="PROSITE" id="PS50103">
    <property type="entry name" value="ZF_C3H1"/>
    <property type="match status" value="1"/>
</dbReference>
<evidence type="ECO:0000256" key="1">
    <source>
        <dbReference type="PROSITE-ProRule" id="PRU00723"/>
    </source>
</evidence>
<feature type="compositionally biased region" description="Polar residues" evidence="2">
    <location>
        <begin position="1"/>
        <end position="14"/>
    </location>
</feature>
<sequence>MTSSSPITFDSYNNPHGAIGQPSPSIANESSLPQVDYTSMATHPQGVWHTHHPQLPHKTERGDVSHPRPEDEAWDRITLSAHVHSQGWGGSPNPVMVDRPKTGAIPGYQHFIDNVASPLSTPAYRAPQGAYYIPSPKQAPPTPTQQPARTASDTVTDVARHLDSLRGLLGPLISEADQVEKLKKEVEIWKGEWSKGEKNRRGLEERIGVLEVGKSAKKPVGPMFTAVLIDGDGLIFRDSYLQSGFAGGQLAARHLLTSIPNLSSPTSSDSAEEVTLDINGLRIGDSDTKAGGQDGVEDDIGVKELKSIVVQVFLNKAGLGGALLKAGIIPSWTVYEQFWQGFSSSHELFTVCDVGPGKEGSDAKIREYLKLYSRNAQCESIILGASHDNGYANVLSSLNTESRLSNLLLLKGYNTLAHQLRAYSSRVVSIPDLFRQEKVPYVHGVAPKEKEKEKEKAEKEPIQIVGKKVVPGPMSFSSIVAAFSEPSPSCQPTKPTKKAPVATPIPGPPSPSYSSESEDEELEVYHWGFGMQSRGADGSETSHSPEKAVSAKVQPPWKKKQDDLKSLLSKPATPSTLQSNNKKYTAGPDSGSSAGGWEKVVKKQAGAKSGKVGVKGEEVKSSKKTIKNKREAQEYVRSLHPRPCHTHFLGTKGCTNDNCHYGHSYSLSSLHLEELARLAKCIMCPYVKSGKCKYGDAACVYGHRCPNPETCVFGDTCRFYELSNGHGELD</sequence>
<dbReference type="GO" id="GO:0008270">
    <property type="term" value="F:zinc ion binding"/>
    <property type="evidence" value="ECO:0007669"/>
    <property type="project" value="UniProtKB-KW"/>
</dbReference>
<reference evidence="4 5" key="1">
    <citation type="submission" date="2016-06" db="EMBL/GenBank/DDBJ databases">
        <title>Evolution of pathogenesis and genome organization in the Tremellales.</title>
        <authorList>
            <person name="Cuomo C."/>
            <person name="Litvintseva A."/>
            <person name="Heitman J."/>
            <person name="Chen Y."/>
            <person name="Sun S."/>
            <person name="Springer D."/>
            <person name="Dromer F."/>
            <person name="Young S."/>
            <person name="Zeng Q."/>
            <person name="Chapman S."/>
            <person name="Gujja S."/>
            <person name="Saif S."/>
            <person name="Birren B."/>
        </authorList>
    </citation>
    <scope>NUCLEOTIDE SEQUENCE [LARGE SCALE GENOMIC DNA]</scope>
    <source>
        <strain evidence="4 5">CBS 6039</strain>
    </source>
</reference>
<keyword evidence="1" id="KW-0479">Metal-binding</keyword>
<dbReference type="RefSeq" id="XP_018991768.1">
    <property type="nucleotide sequence ID" value="XM_019140617.1"/>
</dbReference>
<feature type="compositionally biased region" description="Polar residues" evidence="2">
    <location>
        <begin position="22"/>
        <end position="42"/>
    </location>
</feature>